<protein>
    <submittedName>
        <fullName evidence="10">CUB and sushi domain-containing protein 3-like</fullName>
    </submittedName>
</protein>
<reference evidence="9" key="1">
    <citation type="submission" date="2024-06" db="UniProtKB">
        <authorList>
            <consortium name="RefSeq"/>
        </authorList>
    </citation>
    <scope>NUCLEOTIDE SEQUENCE [LARGE SCALE GENOMIC DNA]</scope>
</reference>
<evidence type="ECO:0000256" key="5">
    <source>
        <dbReference type="ARBA" id="ARBA00023180"/>
    </source>
</evidence>
<feature type="domain" description="Sushi" evidence="8">
    <location>
        <begin position="328"/>
        <end position="390"/>
    </location>
</feature>
<evidence type="ECO:0000256" key="7">
    <source>
        <dbReference type="SAM" id="Phobius"/>
    </source>
</evidence>
<dbReference type="PANTHER" id="PTHR46393:SF7">
    <property type="entry name" value="COMPLEMENT C2"/>
    <property type="match status" value="1"/>
</dbReference>
<keyword evidence="5" id="KW-0325">Glycoprotein</keyword>
<dbReference type="AlphaFoldDB" id="A0A8B8E4Q1"/>
<evidence type="ECO:0000256" key="4">
    <source>
        <dbReference type="ARBA" id="ARBA00023157"/>
    </source>
</evidence>
<feature type="domain" description="Sushi" evidence="8">
    <location>
        <begin position="204"/>
        <end position="267"/>
    </location>
</feature>
<keyword evidence="1 6" id="KW-0768">Sushi</keyword>
<dbReference type="InterPro" id="IPR000436">
    <property type="entry name" value="Sushi_SCR_CCP_dom"/>
</dbReference>
<keyword evidence="4" id="KW-1015">Disulfide bond</keyword>
<dbReference type="Proteomes" id="UP000694844">
    <property type="component" value="Chromosome 1"/>
</dbReference>
<comment type="caution">
    <text evidence="6">Lacks conserved residue(s) required for the propagation of feature annotation.</text>
</comment>
<accession>A0A8B8E4Q1</accession>
<dbReference type="SUPFAM" id="SSF57535">
    <property type="entry name" value="Complement control module/SCR domain"/>
    <property type="match status" value="4"/>
</dbReference>
<keyword evidence="7" id="KW-0812">Transmembrane</keyword>
<dbReference type="GeneID" id="111131438"/>
<dbReference type="PROSITE" id="PS50923">
    <property type="entry name" value="SUSHI"/>
    <property type="match status" value="3"/>
</dbReference>
<feature type="domain" description="Sushi" evidence="8">
    <location>
        <begin position="142"/>
        <end position="203"/>
    </location>
</feature>
<dbReference type="CDD" id="cd00033">
    <property type="entry name" value="CCP"/>
    <property type="match status" value="4"/>
</dbReference>
<keyword evidence="9" id="KW-1185">Reference proteome</keyword>
<organism evidence="9 10">
    <name type="scientific">Crassostrea virginica</name>
    <name type="common">Eastern oyster</name>
    <dbReference type="NCBI Taxonomy" id="6565"/>
    <lineage>
        <taxon>Eukaryota</taxon>
        <taxon>Metazoa</taxon>
        <taxon>Spiralia</taxon>
        <taxon>Lophotrochozoa</taxon>
        <taxon>Mollusca</taxon>
        <taxon>Bivalvia</taxon>
        <taxon>Autobranchia</taxon>
        <taxon>Pteriomorphia</taxon>
        <taxon>Ostreida</taxon>
        <taxon>Ostreoidea</taxon>
        <taxon>Ostreidae</taxon>
        <taxon>Crassostrea</taxon>
    </lineage>
</organism>
<keyword evidence="2" id="KW-0732">Signal</keyword>
<keyword evidence="3" id="KW-0677">Repeat</keyword>
<dbReference type="InterPro" id="IPR035976">
    <property type="entry name" value="Sushi/SCR/CCP_sf"/>
</dbReference>
<gene>
    <name evidence="10" type="primary">LOC111131438</name>
</gene>
<dbReference type="SMART" id="SM00032">
    <property type="entry name" value="CCP"/>
    <property type="match status" value="4"/>
</dbReference>
<dbReference type="PANTHER" id="PTHR46393">
    <property type="entry name" value="SUSHI DOMAIN-CONTAINING PROTEIN"/>
    <property type="match status" value="1"/>
</dbReference>
<dbReference type="Pfam" id="PF00084">
    <property type="entry name" value="Sushi"/>
    <property type="match status" value="4"/>
</dbReference>
<reference evidence="10" key="2">
    <citation type="submission" date="2025-08" db="UniProtKB">
        <authorList>
            <consortium name="RefSeq"/>
        </authorList>
    </citation>
    <scope>IDENTIFICATION</scope>
    <source>
        <tissue evidence="10">Whole sample</tissue>
    </source>
</reference>
<feature type="transmembrane region" description="Helical" evidence="7">
    <location>
        <begin position="448"/>
        <end position="473"/>
    </location>
</feature>
<keyword evidence="7" id="KW-0472">Membrane</keyword>
<dbReference type="RefSeq" id="XP_022334684.1">
    <property type="nucleotide sequence ID" value="XM_022478976.1"/>
</dbReference>
<dbReference type="OrthoDB" id="6426201at2759"/>
<proteinExistence type="predicted"/>
<evidence type="ECO:0000256" key="2">
    <source>
        <dbReference type="ARBA" id="ARBA00022729"/>
    </source>
</evidence>
<dbReference type="Gene3D" id="2.10.70.10">
    <property type="entry name" value="Complement Module, domain 1"/>
    <property type="match status" value="4"/>
</dbReference>
<name>A0A8B8E4Q1_CRAVI</name>
<evidence type="ECO:0000259" key="8">
    <source>
        <dbReference type="PROSITE" id="PS50923"/>
    </source>
</evidence>
<evidence type="ECO:0000256" key="6">
    <source>
        <dbReference type="PROSITE-ProRule" id="PRU00302"/>
    </source>
</evidence>
<evidence type="ECO:0000313" key="9">
    <source>
        <dbReference type="Proteomes" id="UP000694844"/>
    </source>
</evidence>
<dbReference type="KEGG" id="cvn:111131438"/>
<evidence type="ECO:0000256" key="1">
    <source>
        <dbReference type="ARBA" id="ARBA00022659"/>
    </source>
</evidence>
<sequence>MHAFVRHSGYYVFISESKVDVNNLSSLTPVYHEENPYPPEQTIIQFPDGRQGQHLYIFLNTTKSFLDICEVEIWGFLNHASCIGNGTNFTEGIYSSYIPWKHVTLVCYRRSIQISNISSCNNLSKTCDIRLTEPGNITFGCSDCPDAPYNSSTTDLDISTRKQYYFSGDNITYTCKSNHSLVSGNLTRTCLDNGSWDGKQPVCRNCPAAPYNSSTTDLDISTRKQYYFIGDNITYTCKSNHSLVSGNLTRTCLDNGSWDGKQPVCRNCPAAPYNSSTTDLDISTRKLYYFIGDNITYTCNSNHSLVSGNLTRTCLDNGSWSGKQQVCRSCAEFSYNTNTTDSDTAAVQRYVVDKTITFTCKRNHRLESGNLTRVCLENGLWSGKEPVCKICTCPCQRLASQNFIKDPIVLKKRIKELKKILVVNRSKLSASIRKKTSSRDDRMSSKGIGMTLGVGVITCIILTIVCSDLLMFLKRRPQK</sequence>
<evidence type="ECO:0000256" key="3">
    <source>
        <dbReference type="ARBA" id="ARBA00022737"/>
    </source>
</evidence>
<keyword evidence="7" id="KW-1133">Transmembrane helix</keyword>
<evidence type="ECO:0000313" key="10">
    <source>
        <dbReference type="RefSeq" id="XP_022334684.1"/>
    </source>
</evidence>